<dbReference type="Pfam" id="PF12340">
    <property type="entry name" value="DUF3638"/>
    <property type="match status" value="1"/>
</dbReference>
<comment type="catalytic activity">
    <reaction evidence="1">
        <text>Thiol-dependent hydrolysis of ester, thioester, amide, peptide and isopeptide bonds formed by the C-terminal Gly of ubiquitin (a 76-residue protein attached to proteins as an intracellular targeting signal).</text>
        <dbReference type="EC" id="3.4.19.12"/>
    </reaction>
</comment>
<feature type="domain" description="DUF3638" evidence="8">
    <location>
        <begin position="2011"/>
        <end position="2234"/>
    </location>
</feature>
<dbReference type="InterPro" id="IPR022099">
    <property type="entry name" value="DUF3638"/>
</dbReference>
<dbReference type="EMBL" id="WHUW01000013">
    <property type="protein sequence ID" value="KAF8439866.1"/>
    <property type="molecule type" value="Genomic_DNA"/>
</dbReference>
<evidence type="ECO:0000259" key="9">
    <source>
        <dbReference type="Pfam" id="PF12359"/>
    </source>
</evidence>
<evidence type="ECO:0000256" key="7">
    <source>
        <dbReference type="SAM" id="Coils"/>
    </source>
</evidence>
<dbReference type="InterPro" id="IPR046541">
    <property type="entry name" value="DUF6606"/>
</dbReference>
<name>A0AAD4GEU3_BOLED</name>
<evidence type="ECO:0000259" key="10">
    <source>
        <dbReference type="Pfam" id="PF20255"/>
    </source>
</evidence>
<evidence type="ECO:0000256" key="3">
    <source>
        <dbReference type="ARBA" id="ARBA00022670"/>
    </source>
</evidence>
<proteinExistence type="predicted"/>
<evidence type="ECO:0000313" key="12">
    <source>
        <dbReference type="Proteomes" id="UP001194468"/>
    </source>
</evidence>
<dbReference type="Proteomes" id="UP001194468">
    <property type="component" value="Unassembled WGS sequence"/>
</dbReference>
<dbReference type="PANTHER" id="PTHR13367:SF34">
    <property type="match status" value="1"/>
</dbReference>
<accession>A0AAD4GEU3</accession>
<reference evidence="11" key="1">
    <citation type="submission" date="2019-10" db="EMBL/GenBank/DDBJ databases">
        <authorList>
            <consortium name="DOE Joint Genome Institute"/>
            <person name="Kuo A."/>
            <person name="Miyauchi S."/>
            <person name="Kiss E."/>
            <person name="Drula E."/>
            <person name="Kohler A."/>
            <person name="Sanchez-Garcia M."/>
            <person name="Andreopoulos B."/>
            <person name="Barry K.W."/>
            <person name="Bonito G."/>
            <person name="Buee M."/>
            <person name="Carver A."/>
            <person name="Chen C."/>
            <person name="Cichocki N."/>
            <person name="Clum A."/>
            <person name="Culley D."/>
            <person name="Crous P.W."/>
            <person name="Fauchery L."/>
            <person name="Girlanda M."/>
            <person name="Hayes R."/>
            <person name="Keri Z."/>
            <person name="LaButti K."/>
            <person name="Lipzen A."/>
            <person name="Lombard V."/>
            <person name="Magnuson J."/>
            <person name="Maillard F."/>
            <person name="Morin E."/>
            <person name="Murat C."/>
            <person name="Nolan M."/>
            <person name="Ohm R."/>
            <person name="Pangilinan J."/>
            <person name="Pereira M."/>
            <person name="Perotto S."/>
            <person name="Peter M."/>
            <person name="Riley R."/>
            <person name="Sitrit Y."/>
            <person name="Stielow B."/>
            <person name="Szollosi G."/>
            <person name="Zifcakova L."/>
            <person name="Stursova M."/>
            <person name="Spatafora J.W."/>
            <person name="Tedersoo L."/>
            <person name="Vaario L.-M."/>
            <person name="Yamada A."/>
            <person name="Yan M."/>
            <person name="Wang P."/>
            <person name="Xu J."/>
            <person name="Bruns T."/>
            <person name="Baldrian P."/>
            <person name="Vilgalys R."/>
            <person name="Henrissat B."/>
            <person name="Grigoriev I.V."/>
            <person name="Hibbett D."/>
            <person name="Nagy L.G."/>
            <person name="Martin F.M."/>
        </authorList>
    </citation>
    <scope>NUCLEOTIDE SEQUENCE</scope>
    <source>
        <strain evidence="11">BED1</strain>
    </source>
</reference>
<evidence type="ECO:0000313" key="11">
    <source>
        <dbReference type="EMBL" id="KAF8439866.1"/>
    </source>
</evidence>
<evidence type="ECO:0000256" key="4">
    <source>
        <dbReference type="ARBA" id="ARBA00022786"/>
    </source>
</evidence>
<sequence>MSRSESVLDSGDTTTLQYIVTHVFCPLQLPDGDDYSVSNDHSLVRLVATVARLYSDHVDQAKWHSISRMLDNLQEIVQFESLDRSQTVSQLNSMNVGDALTFHIRSQNAAVLFRKRSAVTIFESFEVSPKAEDVMTTQGKLICSYPGPAIEIPNAVFEEEGFLSELANFLAHMHDDIIPDAASKSRKAQSDLVEDRDTIHPRYITELLTGILRGVGRPADIVRITKRIGDDVIWNNSKLPWRRSSLWLVIRVAIQTSLDRSTLRHGSYKQFILFFMCHLANEKAFAHLSNDLLQFMLAKISRRLRKFGSSAPGWLSRIVLQTCTSLRSTLENRWKQVQDAQCVSPRWAPSQLDLTRDIELSLFGSGDYIRNSLTHHAIVPPDTLFEPKYHPRGSLDDFLSADGAFFEEAYSAEPHVALYDVERAVEQGIDDWVDWVTNNDEACVKLEILGNKYSSGALKTYGNNPELLSVMLLTTIELWVALDKIAIKQIPMLADYSPEVPTSLLEDLLLCKTASLFRLRCLHEYLSHRHSQSKSRWSVFSRPITVNTFGARYYKESLCLQSLKSRIENAAQQEVDEKVAELENANARYAQLKHEAVNIDHEFSVNQRGYRYHDSLCYKCSLERGYKHMKIAVHEWPLPAAQLLAEAVVFELDCPVSFNMWRTATFHLLADLCSQSIIPRKPYIKLSGYAALQPYVTQHPRSRISLASNTKPFIVTHYSKMSIPTTRERVCVNNGLTFFGFDSHACIPVSDVLGPFAIRRYCTYELPSGPYQNLQKYVDTTSHTSNEVLANQVDYDKDLSVHEYIAFGHLRSGGLVQWLNILRELRGRSLSFRRHEVHLLLAQAVSQVGPLANGEWVWHQELQRPSFCYALLGELKNLVRDVEANWLEGITMDTISFLLRRLLASSPNQTISFKILELLRTVRRTVFSWVKELSNKLVEAPGDEELRRFLRDAAVICRSTFDVDPCWTRQLLNSGDINVLLSCAILIHDHTPSKISSLPAYSQLLLDRDRRLSLRLESVVSDVIQANPDDQGVDPAISCVWSDYRPGSPWTPLQSPNSRWFTCMTAPSAEQMSQVVHYDLLDGSLLVSGKPLGRLPKEILRHPLYNLIFGKHVLDVIPGDLPGMDYSTRGTISGHQVYFSLQNDSDLVIRAKRKHDTGDSHIIELIPQDKLKGDLPAVLIEGHAHWLNLSTSVMEIRPLDSLWEASAENWMIECTHGQYRMWKGNELLIDVRSQTWDMVSSLLGPLDTPQNLLVTVSPIDNCRWFTSSLQLSVILPRYGLSFYVDEDGDLQSRNIRGMVYDENQFIGTLFGLVNRLVLRPKSRDVNAIELIPRYILIPDGEIEISFHKDSHHVRVKVDTGRSALGRVTYQTYKVDTELGCLTGDASPTNKLYCAYLHALTGGCSTDPLTGRTGTEEALSLLRSASCWSIMKLGPREAKLLELIASICPTRRWYPVHLKCMQKVGWLDLPASAQHHDLYFVANGIKEHCERVLSFQENQSSDLFESFPLQEEHLLERSALRAAYLFPSESSERSSGASFDVRYQGRDVLESSSGEHRAYIAATAVRHRTVDPSTTKNILNMVQSWKGSVSGDATWSLQYDRSWLAPILPSIWLKAYNLLRESDEGEWFRLLFSLPAMAYASPNLADLVPMFIAFASEPRFRSADPPHYDSYDLAKGDSPSSTTLRSYISDCVHSFECSPESAEPAWSDESSNNLRKRRLKLYDDRCDSDADVTVSRLLNAWPCHTPPRCSLSPALYDVLDFTSNVQRLFSSCYRNLKLKEHLTRVQNILNNIRSPTIPIPTLQYTFEPSQNTPPRTSWSLTVEQLFTRPAPSLQSHGTLPSYTADNGSTSLPSSAPLHQLIATVEENAVNTFQRRYASALRTSAECFRTDISFATRGPTELPTGETLAAHYARCRASYREGLEYVEQHLSSRSQSEQALEQAGQWPRMTAHSLLRSLASNSPTVLSDDWKECLIRLALLALELQRARRLLRLHLDNSCEELRRELENEGCDGWNAEVHPDWLLIQLQGNFLVRRVQAEIANEMITPRSGNNTAMQLNMGEGKSSVIVPISVVALADGTQLVRVIVPKALTAQMFHLLADRLGGLVNRRLYYLPFSRSLEVNHKEVTSLRKLLSECMKERGILVVQPEHILSLKLVSVEKHLPRAKGQELAQLLLQLQSWLHSHSRDILDESDEILHVRYQLVYTIGPQQHMEGFPDRWNTAEQVLGLVSKRASSLRELFPFGVEYVSGPSGSFPHLRIVHADAGQQLISWIVQDIIDGHLPKFNFGQLRLDLKNTIRSFISCEKVSPTVIQLMKDYSQQTSLRGGLLLLRGLLATGILLYAFRERRWRVDYGLAPERTMLAVPYRAKDVPAQRAEFGHPDIAIILTCLSYYYGGLTEEQLRLTFEILLKQDDPSLDYDLWVRDCPAVPQCLQTISGVNIQSSEQWNDQLFPLFKQNRATVDFYLSSVVFPKEAKVFPSKLSCSGWDLVEKKECLVTGFSGTNDGQYLLPLHITQRDPDHQRGTNAKVLSYLLQPENRYYMCMTHENGERRTTCEFLNILVAQKPEIRVLLDVGAQMLDLENCELAKAWLTANTNASAAIYFNDNDELMVLTRDGRTHLFISSPFAQQLDQCVVYLDDAHTRGTDIKFPSGFRAAVTLGPKVTKDRLAQGCMRMRKLGHGHSVMFFAPLEIDRRIRSVAGKVPLDAIDTMDILQWTIRESCDDIQQRAPHWVQQGMDHTSRYAAWTGFCRDELSSEALSNKWLQPEAKKLEDLYGPHKTSDCALVTHPDIRQRCTELGIISIRDVSMDEEQEREVVHEVERERQVERPPKVPPATHSIHPDVVAFVKTGIVPTASKGFSRAFETLDATSAAANEAHIWSPYVLTTTDFQKTVRSSNKMDDYLRPVMWVVSGKRARNDALVILSPYEANHLLSEIRSSNKVHLHVYTPRTTQSMKSCDDLALYNTPTVPTGWTPSPLLMDQLNVFSGQLYLQGYETYIRLCRFLCVHTKDMQDAEEIEVGCDGFILPNNRPQHLHWSVYSFQTTPLDSLRMLIGIRRKGMRFAPTHMGKLLDGRLLSEDDFLDSDATMWVSLFQFDE</sequence>
<keyword evidence="12" id="KW-1185">Reference proteome</keyword>
<keyword evidence="7" id="KW-0175">Coiled coil</keyword>
<dbReference type="GO" id="GO:0006508">
    <property type="term" value="P:proteolysis"/>
    <property type="evidence" value="ECO:0007669"/>
    <property type="project" value="UniProtKB-KW"/>
</dbReference>
<feature type="coiled-coil region" evidence="7">
    <location>
        <begin position="568"/>
        <end position="602"/>
    </location>
</feature>
<keyword evidence="3" id="KW-0645">Protease</keyword>
<evidence type="ECO:0000256" key="6">
    <source>
        <dbReference type="ARBA" id="ARBA00022807"/>
    </source>
</evidence>
<dbReference type="InterPro" id="IPR022105">
    <property type="entry name" value="DUF3645"/>
</dbReference>
<gene>
    <name evidence="11" type="ORF">L210DRAFT_3645839</name>
</gene>
<keyword evidence="4" id="KW-0833">Ubl conjugation pathway</keyword>
<evidence type="ECO:0000256" key="5">
    <source>
        <dbReference type="ARBA" id="ARBA00022801"/>
    </source>
</evidence>
<dbReference type="PANTHER" id="PTHR13367">
    <property type="entry name" value="UBIQUITIN THIOESTERASE"/>
    <property type="match status" value="1"/>
</dbReference>
<feature type="domain" description="DUF6606" evidence="10">
    <location>
        <begin position="19"/>
        <end position="280"/>
    </location>
</feature>
<feature type="domain" description="DUF3645" evidence="9">
    <location>
        <begin position="2354"/>
        <end position="2385"/>
    </location>
</feature>
<organism evidence="11 12">
    <name type="scientific">Boletus edulis BED1</name>
    <dbReference type="NCBI Taxonomy" id="1328754"/>
    <lineage>
        <taxon>Eukaryota</taxon>
        <taxon>Fungi</taxon>
        <taxon>Dikarya</taxon>
        <taxon>Basidiomycota</taxon>
        <taxon>Agaricomycotina</taxon>
        <taxon>Agaricomycetes</taxon>
        <taxon>Agaricomycetidae</taxon>
        <taxon>Boletales</taxon>
        <taxon>Boletineae</taxon>
        <taxon>Boletaceae</taxon>
        <taxon>Boletoideae</taxon>
        <taxon>Boletus</taxon>
    </lineage>
</organism>
<dbReference type="GO" id="GO:0004843">
    <property type="term" value="F:cysteine-type deubiquitinase activity"/>
    <property type="evidence" value="ECO:0007669"/>
    <property type="project" value="UniProtKB-EC"/>
</dbReference>
<keyword evidence="5" id="KW-0378">Hydrolase</keyword>
<keyword evidence="6" id="KW-0788">Thiol protease</keyword>
<protein>
    <recommendedName>
        <fullName evidence="2">ubiquitinyl hydrolase 1</fullName>
        <ecNumber evidence="2">3.4.19.12</ecNumber>
    </recommendedName>
</protein>
<comment type="caution">
    <text evidence="11">The sequence shown here is derived from an EMBL/GenBank/DDBJ whole genome shotgun (WGS) entry which is preliminary data.</text>
</comment>
<dbReference type="Pfam" id="PF12359">
    <property type="entry name" value="DUF3645"/>
    <property type="match status" value="1"/>
</dbReference>
<dbReference type="Pfam" id="PF20255">
    <property type="entry name" value="DUF6606"/>
    <property type="match status" value="1"/>
</dbReference>
<reference evidence="11" key="2">
    <citation type="journal article" date="2020" name="Nat. Commun.">
        <title>Large-scale genome sequencing of mycorrhizal fungi provides insights into the early evolution of symbiotic traits.</title>
        <authorList>
            <person name="Miyauchi S."/>
            <person name="Kiss E."/>
            <person name="Kuo A."/>
            <person name="Drula E."/>
            <person name="Kohler A."/>
            <person name="Sanchez-Garcia M."/>
            <person name="Morin E."/>
            <person name="Andreopoulos B."/>
            <person name="Barry K.W."/>
            <person name="Bonito G."/>
            <person name="Buee M."/>
            <person name="Carver A."/>
            <person name="Chen C."/>
            <person name="Cichocki N."/>
            <person name="Clum A."/>
            <person name="Culley D."/>
            <person name="Crous P.W."/>
            <person name="Fauchery L."/>
            <person name="Girlanda M."/>
            <person name="Hayes R.D."/>
            <person name="Keri Z."/>
            <person name="LaButti K."/>
            <person name="Lipzen A."/>
            <person name="Lombard V."/>
            <person name="Magnuson J."/>
            <person name="Maillard F."/>
            <person name="Murat C."/>
            <person name="Nolan M."/>
            <person name="Ohm R.A."/>
            <person name="Pangilinan J."/>
            <person name="Pereira M.F."/>
            <person name="Perotto S."/>
            <person name="Peter M."/>
            <person name="Pfister S."/>
            <person name="Riley R."/>
            <person name="Sitrit Y."/>
            <person name="Stielow J.B."/>
            <person name="Szollosi G."/>
            <person name="Zifcakova L."/>
            <person name="Stursova M."/>
            <person name="Spatafora J.W."/>
            <person name="Tedersoo L."/>
            <person name="Vaario L.M."/>
            <person name="Yamada A."/>
            <person name="Yan M."/>
            <person name="Wang P."/>
            <person name="Xu J."/>
            <person name="Bruns T."/>
            <person name="Baldrian P."/>
            <person name="Vilgalys R."/>
            <person name="Dunand C."/>
            <person name="Henrissat B."/>
            <person name="Grigoriev I.V."/>
            <person name="Hibbett D."/>
            <person name="Nagy L.G."/>
            <person name="Martin F.M."/>
        </authorList>
    </citation>
    <scope>NUCLEOTIDE SEQUENCE</scope>
    <source>
        <strain evidence="11">BED1</strain>
    </source>
</reference>
<evidence type="ECO:0000256" key="2">
    <source>
        <dbReference type="ARBA" id="ARBA00012759"/>
    </source>
</evidence>
<evidence type="ECO:0000256" key="1">
    <source>
        <dbReference type="ARBA" id="ARBA00000707"/>
    </source>
</evidence>
<dbReference type="InterPro" id="IPR051346">
    <property type="entry name" value="OTU_Deubiquitinase"/>
</dbReference>
<dbReference type="EC" id="3.4.19.12" evidence="2"/>
<evidence type="ECO:0000259" key="8">
    <source>
        <dbReference type="Pfam" id="PF12340"/>
    </source>
</evidence>